<accession>A0A5B9DTN1</accession>
<evidence type="ECO:0000256" key="3">
    <source>
        <dbReference type="ARBA" id="ARBA00022748"/>
    </source>
</evidence>
<dbReference type="AlphaFoldDB" id="A0A5B9DTN1"/>
<keyword evidence="3" id="KW-0201">Cytochrome c-type biogenesis</keyword>
<dbReference type="KEGG" id="yti:FNA67_19855"/>
<evidence type="ECO:0000256" key="5">
    <source>
        <dbReference type="ARBA" id="ARBA00022967"/>
    </source>
</evidence>
<dbReference type="GO" id="GO:0022857">
    <property type="term" value="F:transmembrane transporter activity"/>
    <property type="evidence" value="ECO:0007669"/>
    <property type="project" value="InterPro"/>
</dbReference>
<dbReference type="Proteomes" id="UP000321062">
    <property type="component" value="Chromosome"/>
</dbReference>
<sequence>MSLTNSLPARTLSVTGLALRRGERLLFADVGFAVAPGEILLLRGPNGAGKTSLMKCLAGFLRPDAGSVVFSGQDGEERWEEDVHFLGHLSAVKGRLKVAENLEAWAALNGGEGDVMAALRRVGLASIAGLDAGYLSAGQTRRLALARLLVSPRPIWLLDEPTSALDKDGDRLVGELIDAHLAAGGLAVAATHLELRIADGTRVRTLELGA</sequence>
<evidence type="ECO:0000256" key="6">
    <source>
        <dbReference type="ARBA" id="ARBA00023136"/>
    </source>
</evidence>
<dbReference type="EMBL" id="CP041690">
    <property type="protein sequence ID" value="QEE22275.1"/>
    <property type="molecule type" value="Genomic_DNA"/>
</dbReference>
<feature type="domain" description="ABC transporter" evidence="7">
    <location>
        <begin position="9"/>
        <end position="208"/>
    </location>
</feature>
<dbReference type="Gene3D" id="3.40.50.300">
    <property type="entry name" value="P-loop containing nucleotide triphosphate hydrolases"/>
    <property type="match status" value="1"/>
</dbReference>
<evidence type="ECO:0000313" key="9">
    <source>
        <dbReference type="Proteomes" id="UP000321062"/>
    </source>
</evidence>
<dbReference type="Pfam" id="PF00005">
    <property type="entry name" value="ABC_tran"/>
    <property type="match status" value="1"/>
</dbReference>
<dbReference type="PROSITE" id="PS50893">
    <property type="entry name" value="ABC_TRANSPORTER_2"/>
    <property type="match status" value="1"/>
</dbReference>
<proteinExistence type="predicted"/>
<evidence type="ECO:0000259" key="7">
    <source>
        <dbReference type="PROSITE" id="PS50893"/>
    </source>
</evidence>
<reference evidence="8 9" key="1">
    <citation type="journal article" date="2015" name="Int. J. Syst. Evol. Microbiol.">
        <title>Youhaiella tibetensis gen. nov., sp. nov., isolated from subsurface sediment.</title>
        <authorList>
            <person name="Wang Y.X."/>
            <person name="Huang F.Q."/>
            <person name="Nogi Y."/>
            <person name="Pang S.J."/>
            <person name="Wang P.K."/>
            <person name="Lv J."/>
        </authorList>
    </citation>
    <scope>NUCLEOTIDE SEQUENCE [LARGE SCALE GENOMIC DNA]</scope>
    <source>
        <strain evidence="9">fig4</strain>
    </source>
</reference>
<keyword evidence="2" id="KW-0547">Nucleotide-binding</keyword>
<keyword evidence="1" id="KW-0813">Transport</keyword>
<keyword evidence="4 8" id="KW-0067">ATP-binding</keyword>
<gene>
    <name evidence="8" type="primary">ccmA</name>
    <name evidence="8" type="ORF">FNA67_19855</name>
</gene>
<dbReference type="PANTHER" id="PTHR43499">
    <property type="entry name" value="ABC TRANSPORTER I FAMILY MEMBER 1"/>
    <property type="match status" value="1"/>
</dbReference>
<dbReference type="SUPFAM" id="SSF52540">
    <property type="entry name" value="P-loop containing nucleoside triphosphate hydrolases"/>
    <property type="match status" value="1"/>
</dbReference>
<dbReference type="PANTHER" id="PTHR43499:SF1">
    <property type="entry name" value="ABC TRANSPORTER I FAMILY MEMBER 1"/>
    <property type="match status" value="1"/>
</dbReference>
<protein>
    <submittedName>
        <fullName evidence="8">Heme ABC exporter ATP-binding protein CcmA</fullName>
    </submittedName>
</protein>
<dbReference type="GO" id="GO:0005524">
    <property type="term" value="F:ATP binding"/>
    <property type="evidence" value="ECO:0007669"/>
    <property type="project" value="UniProtKB-KW"/>
</dbReference>
<name>A0A5B9DTN1_9HYPH</name>
<evidence type="ECO:0000256" key="2">
    <source>
        <dbReference type="ARBA" id="ARBA00022741"/>
    </source>
</evidence>
<dbReference type="OrthoDB" id="9800654at2"/>
<dbReference type="SMART" id="SM00382">
    <property type="entry name" value="AAA"/>
    <property type="match status" value="1"/>
</dbReference>
<dbReference type="GO" id="GO:0017004">
    <property type="term" value="P:cytochrome complex assembly"/>
    <property type="evidence" value="ECO:0007669"/>
    <property type="project" value="UniProtKB-KW"/>
</dbReference>
<evidence type="ECO:0000256" key="1">
    <source>
        <dbReference type="ARBA" id="ARBA00022448"/>
    </source>
</evidence>
<dbReference type="NCBIfam" id="TIGR01189">
    <property type="entry name" value="ccmA"/>
    <property type="match status" value="1"/>
</dbReference>
<evidence type="ECO:0000313" key="8">
    <source>
        <dbReference type="EMBL" id="QEE22275.1"/>
    </source>
</evidence>
<keyword evidence="5" id="KW-1278">Translocase</keyword>
<evidence type="ECO:0000256" key="4">
    <source>
        <dbReference type="ARBA" id="ARBA00022840"/>
    </source>
</evidence>
<dbReference type="RefSeq" id="WP_147657843.1">
    <property type="nucleotide sequence ID" value="NZ_BMFM01000001.1"/>
</dbReference>
<dbReference type="GO" id="GO:0016887">
    <property type="term" value="F:ATP hydrolysis activity"/>
    <property type="evidence" value="ECO:0007669"/>
    <property type="project" value="InterPro"/>
</dbReference>
<dbReference type="InterPro" id="IPR003439">
    <property type="entry name" value="ABC_transporter-like_ATP-bd"/>
</dbReference>
<dbReference type="InterPro" id="IPR027417">
    <property type="entry name" value="P-loop_NTPase"/>
</dbReference>
<dbReference type="InterPro" id="IPR003593">
    <property type="entry name" value="AAA+_ATPase"/>
</dbReference>
<keyword evidence="6" id="KW-0472">Membrane</keyword>
<dbReference type="InterPro" id="IPR005895">
    <property type="entry name" value="ABC_transptr_haem_export_CcmA"/>
</dbReference>
<organism evidence="8 9">
    <name type="scientific">Paradevosia tibetensis</name>
    <dbReference type="NCBI Taxonomy" id="1447062"/>
    <lineage>
        <taxon>Bacteria</taxon>
        <taxon>Pseudomonadati</taxon>
        <taxon>Pseudomonadota</taxon>
        <taxon>Alphaproteobacteria</taxon>
        <taxon>Hyphomicrobiales</taxon>
        <taxon>Devosiaceae</taxon>
        <taxon>Paradevosia</taxon>
    </lineage>
</organism>
<keyword evidence="9" id="KW-1185">Reference proteome</keyword>